<evidence type="ECO:0000256" key="11">
    <source>
        <dbReference type="PIRSR" id="PIRSR001415-3"/>
    </source>
</evidence>
<name>A0A832ZY51_CALS0</name>
<dbReference type="Proteomes" id="UP000608579">
    <property type="component" value="Unassembled WGS sequence"/>
</dbReference>
<feature type="binding site" evidence="10">
    <location>
        <position position="278"/>
    </location>
    <ligand>
        <name>5-aminolevulinate</name>
        <dbReference type="ChEBI" id="CHEBI:356416"/>
        <label>2</label>
    </ligand>
</feature>
<dbReference type="Pfam" id="PF00490">
    <property type="entry name" value="ALAD"/>
    <property type="match status" value="1"/>
</dbReference>
<dbReference type="PIRSF" id="PIRSF001415">
    <property type="entry name" value="Porphbilin_synth"/>
    <property type="match status" value="1"/>
</dbReference>
<evidence type="ECO:0000256" key="3">
    <source>
        <dbReference type="ARBA" id="ARBA00012053"/>
    </source>
</evidence>
<comment type="caution">
    <text evidence="15">The sequence shown here is derived from an EMBL/GenBank/DDBJ whole genome shotgun (WGS) entry which is preliminary data.</text>
</comment>
<keyword evidence="11" id="KW-0479">Metal-binding</keyword>
<evidence type="ECO:0000256" key="5">
    <source>
        <dbReference type="ARBA" id="ARBA00023133"/>
    </source>
</evidence>
<evidence type="ECO:0000256" key="7">
    <source>
        <dbReference type="ARBA" id="ARBA00023244"/>
    </source>
</evidence>
<dbReference type="InterPro" id="IPR030656">
    <property type="entry name" value="ALAD_AS"/>
</dbReference>
<dbReference type="GO" id="GO:0005829">
    <property type="term" value="C:cytosol"/>
    <property type="evidence" value="ECO:0007669"/>
    <property type="project" value="TreeGrafter"/>
</dbReference>
<feature type="active site" description="Schiff-base intermediate with substrate" evidence="9">
    <location>
        <position position="252"/>
    </location>
</feature>
<dbReference type="PRINTS" id="PR00144">
    <property type="entry name" value="DALDHYDRTASE"/>
</dbReference>
<feature type="binding site" evidence="12">
    <location>
        <position position="237"/>
    </location>
    <ligand>
        <name>Mg(2+)</name>
        <dbReference type="ChEBI" id="CHEBI:18420"/>
    </ligand>
</feature>
<dbReference type="PANTHER" id="PTHR11458:SF0">
    <property type="entry name" value="DELTA-AMINOLEVULINIC ACID DEHYDRATASE"/>
    <property type="match status" value="1"/>
</dbReference>
<comment type="catalytic activity">
    <reaction evidence="8 13">
        <text>2 5-aminolevulinate = porphobilinogen + 2 H2O + H(+)</text>
        <dbReference type="Rhea" id="RHEA:24064"/>
        <dbReference type="ChEBI" id="CHEBI:15377"/>
        <dbReference type="ChEBI" id="CHEBI:15378"/>
        <dbReference type="ChEBI" id="CHEBI:58126"/>
        <dbReference type="ChEBI" id="CHEBI:356416"/>
        <dbReference type="EC" id="4.2.1.24"/>
    </reaction>
</comment>
<reference evidence="15" key="1">
    <citation type="journal article" date="2020" name="ISME J.">
        <title>Gammaproteobacteria mediating utilization of methyl-, sulfur- and petroleum organic compounds in deep ocean hydrothermal plumes.</title>
        <authorList>
            <person name="Zhou Z."/>
            <person name="Liu Y."/>
            <person name="Pan J."/>
            <person name="Cron B.R."/>
            <person name="Toner B.M."/>
            <person name="Anantharaman K."/>
            <person name="Breier J.A."/>
            <person name="Dick G.J."/>
            <person name="Li M."/>
        </authorList>
    </citation>
    <scope>NUCLEOTIDE SEQUENCE</scope>
    <source>
        <strain evidence="15">SZUA-1515</strain>
    </source>
</reference>
<evidence type="ECO:0000256" key="12">
    <source>
        <dbReference type="PIRSR" id="PIRSR001415-5"/>
    </source>
</evidence>
<dbReference type="NCBIfam" id="NF006762">
    <property type="entry name" value="PRK09283.1"/>
    <property type="match status" value="1"/>
</dbReference>
<dbReference type="InterPro" id="IPR001731">
    <property type="entry name" value="ALAD"/>
</dbReference>
<feature type="binding site" evidence="10">
    <location>
        <position position="209"/>
    </location>
    <ligand>
        <name>5-aminolevulinate</name>
        <dbReference type="ChEBI" id="CHEBI:356416"/>
        <label>1</label>
    </ligand>
</feature>
<dbReference type="EMBL" id="DQVM01000164">
    <property type="protein sequence ID" value="HIQ30517.1"/>
    <property type="molecule type" value="Genomic_DNA"/>
</dbReference>
<dbReference type="SMART" id="SM01004">
    <property type="entry name" value="ALAD"/>
    <property type="match status" value="1"/>
</dbReference>
<dbReference type="PANTHER" id="PTHR11458">
    <property type="entry name" value="DELTA-AMINOLEVULINIC ACID DEHYDRATASE"/>
    <property type="match status" value="1"/>
</dbReference>
<evidence type="ECO:0000313" key="16">
    <source>
        <dbReference type="Proteomes" id="UP000608579"/>
    </source>
</evidence>
<evidence type="ECO:0000256" key="8">
    <source>
        <dbReference type="ARBA" id="ARBA00047651"/>
    </source>
</evidence>
<evidence type="ECO:0000256" key="4">
    <source>
        <dbReference type="ARBA" id="ARBA00020771"/>
    </source>
</evidence>
<evidence type="ECO:0000256" key="6">
    <source>
        <dbReference type="ARBA" id="ARBA00023239"/>
    </source>
</evidence>
<comment type="pathway">
    <text evidence="1">Porphyrin-containing compound metabolism; protoporphyrin-IX biosynthesis; coproporphyrinogen-III from 5-aminolevulinate: step 1/4.</text>
</comment>
<feature type="binding site" evidence="10">
    <location>
        <position position="221"/>
    </location>
    <ligand>
        <name>5-aminolevulinate</name>
        <dbReference type="ChEBI" id="CHEBI:356416"/>
        <label>1</label>
    </ligand>
</feature>
<keyword evidence="12" id="KW-0460">Magnesium</keyword>
<gene>
    <name evidence="15" type="primary">hemB</name>
    <name evidence="15" type="ORF">EYH45_08175</name>
</gene>
<dbReference type="UniPathway" id="UPA00251">
    <property type="reaction ID" value="UER00318"/>
</dbReference>
<evidence type="ECO:0000256" key="10">
    <source>
        <dbReference type="PIRSR" id="PIRSR001415-2"/>
    </source>
</evidence>
<dbReference type="GO" id="GO:0008270">
    <property type="term" value="F:zinc ion binding"/>
    <property type="evidence" value="ECO:0007669"/>
    <property type="project" value="TreeGrafter"/>
</dbReference>
<dbReference type="InterPro" id="IPR013785">
    <property type="entry name" value="Aldolase_TIM"/>
</dbReference>
<protein>
    <recommendedName>
        <fullName evidence="4 13">Delta-aminolevulinic acid dehydratase</fullName>
        <ecNumber evidence="3 13">4.2.1.24</ecNumber>
    </recommendedName>
</protein>
<keyword evidence="11" id="KW-0862">Zinc</keyword>
<feature type="binding site" evidence="10">
    <location>
        <position position="317"/>
    </location>
    <ligand>
        <name>5-aminolevulinate</name>
        <dbReference type="ChEBI" id="CHEBI:356416"/>
        <label>2</label>
    </ligand>
</feature>
<evidence type="ECO:0000256" key="2">
    <source>
        <dbReference type="ARBA" id="ARBA00008055"/>
    </source>
</evidence>
<keyword evidence="7 13" id="KW-0627">Porphyrin biosynthesis</keyword>
<dbReference type="AlphaFoldDB" id="A0A832ZY51"/>
<keyword evidence="5" id="KW-0350">Heme biosynthesis</keyword>
<dbReference type="EC" id="4.2.1.24" evidence="3 13"/>
<evidence type="ECO:0000256" key="1">
    <source>
        <dbReference type="ARBA" id="ARBA00004694"/>
    </source>
</evidence>
<dbReference type="GO" id="GO:0004655">
    <property type="term" value="F:porphobilinogen synthase activity"/>
    <property type="evidence" value="ECO:0007669"/>
    <property type="project" value="UniProtKB-EC"/>
</dbReference>
<comment type="similarity">
    <text evidence="2 14">Belongs to the ALAD family.</text>
</comment>
<feature type="binding site" evidence="11">
    <location>
        <position position="134"/>
    </location>
    <ligand>
        <name>Zn(2+)</name>
        <dbReference type="ChEBI" id="CHEBI:29105"/>
        <note>catalytic</note>
    </ligand>
</feature>
<accession>A0A832ZY51</accession>
<dbReference type="CDD" id="cd00384">
    <property type="entry name" value="ALAD_PBGS"/>
    <property type="match status" value="1"/>
</dbReference>
<feature type="binding site" evidence="11">
    <location>
        <position position="124"/>
    </location>
    <ligand>
        <name>Zn(2+)</name>
        <dbReference type="ChEBI" id="CHEBI:29105"/>
        <note>catalytic</note>
    </ligand>
</feature>
<dbReference type="SUPFAM" id="SSF51569">
    <property type="entry name" value="Aldolase"/>
    <property type="match status" value="1"/>
</dbReference>
<dbReference type="PROSITE" id="PS00169">
    <property type="entry name" value="D_ALA_DEHYDRATASE"/>
    <property type="match status" value="1"/>
</dbReference>
<evidence type="ECO:0000256" key="14">
    <source>
        <dbReference type="RuleBase" id="RU004161"/>
    </source>
</evidence>
<sequence>MLETRRRVSRFRRLRKKPAIRELVKETTIEISSLVYPLFVKEGIEEPEPIPSMRGIFRYSVEGALEEMAEANELGINAFLIFGIPARKDDMGSGAYDRNGIVQRLVKRVRENIGWDVILATDVCLCQYTTHGHCGVVEKNHVKNDETLELLALTALSHAEAGADIVAPSAMMDHQVAAIRDALDREGFTDVAIMSYSAKYASAFYGPFRDAAYSAPRFGDRRSYQMDFRNAREALKEIQADIQEGADIIMVKPALPYLDIIAHARRLFNYPLAAYNVSGEYAMLKLAAEAGLVDEQQAVNEVLTAIKRAGADVIITYHAKELARWRKRCS</sequence>
<dbReference type="FunFam" id="3.20.20.70:FF:000019">
    <property type="entry name" value="Delta-aminolevulinic acid dehydratase"/>
    <property type="match status" value="1"/>
</dbReference>
<keyword evidence="6 13" id="KW-0456">Lyase</keyword>
<feature type="active site" description="Schiff-base intermediate with substrate" evidence="9">
    <location>
        <position position="199"/>
    </location>
</feature>
<dbReference type="GO" id="GO:0006782">
    <property type="term" value="P:protoporphyrinogen IX biosynthetic process"/>
    <property type="evidence" value="ECO:0007669"/>
    <property type="project" value="UniProtKB-UniPathway"/>
</dbReference>
<dbReference type="Gene3D" id="3.20.20.70">
    <property type="entry name" value="Aldolase class I"/>
    <property type="match status" value="1"/>
</dbReference>
<evidence type="ECO:0000313" key="15">
    <source>
        <dbReference type="EMBL" id="HIQ30517.1"/>
    </source>
</evidence>
<evidence type="ECO:0000256" key="9">
    <source>
        <dbReference type="PIRSR" id="PIRSR001415-1"/>
    </source>
</evidence>
<evidence type="ECO:0000256" key="13">
    <source>
        <dbReference type="RuleBase" id="RU000515"/>
    </source>
</evidence>
<feature type="binding site" evidence="11">
    <location>
        <position position="126"/>
    </location>
    <ligand>
        <name>Zn(2+)</name>
        <dbReference type="ChEBI" id="CHEBI:29105"/>
        <note>catalytic</note>
    </ligand>
</feature>
<comment type="subunit">
    <text evidence="13">Homooctamer.</text>
</comment>
<proteinExistence type="inferred from homology"/>
<organism evidence="15 16">
    <name type="scientific">Caldiarchaeum subterraneum</name>
    <dbReference type="NCBI Taxonomy" id="311458"/>
    <lineage>
        <taxon>Archaea</taxon>
        <taxon>Nitrososphaerota</taxon>
        <taxon>Candidatus Caldarchaeales</taxon>
        <taxon>Candidatus Caldarchaeaceae</taxon>
        <taxon>Candidatus Caldarchaeum</taxon>
    </lineage>
</organism>